<reference evidence="2 3" key="1">
    <citation type="submission" date="2016-10" db="EMBL/GenBank/DDBJ databases">
        <authorList>
            <person name="de Groot N.N."/>
        </authorList>
    </citation>
    <scope>NUCLEOTIDE SEQUENCE [LARGE SCALE GENOMIC DNA]</scope>
    <source>
        <strain evidence="2 3">DSM 18978</strain>
    </source>
</reference>
<dbReference type="AlphaFoldDB" id="A0A1G5GTP8"/>
<evidence type="ECO:0000256" key="1">
    <source>
        <dbReference type="SAM" id="Coils"/>
    </source>
</evidence>
<protein>
    <submittedName>
        <fullName evidence="2">Uncharacterized protein</fullName>
    </submittedName>
</protein>
<dbReference type="Proteomes" id="UP000198636">
    <property type="component" value="Unassembled WGS sequence"/>
</dbReference>
<evidence type="ECO:0000313" key="2">
    <source>
        <dbReference type="EMBL" id="SCY54965.1"/>
    </source>
</evidence>
<keyword evidence="3" id="KW-1185">Reference proteome</keyword>
<dbReference type="STRING" id="1120976.SAMN03080606_01776"/>
<organism evidence="2 3">
    <name type="scientific">Alkaliphilus peptidifermentans DSM 18978</name>
    <dbReference type="NCBI Taxonomy" id="1120976"/>
    <lineage>
        <taxon>Bacteria</taxon>
        <taxon>Bacillati</taxon>
        <taxon>Bacillota</taxon>
        <taxon>Clostridia</taxon>
        <taxon>Peptostreptococcales</taxon>
        <taxon>Natronincolaceae</taxon>
        <taxon>Alkaliphilus</taxon>
    </lineage>
</organism>
<feature type="coiled-coil region" evidence="1">
    <location>
        <begin position="36"/>
        <end position="105"/>
    </location>
</feature>
<proteinExistence type="predicted"/>
<gene>
    <name evidence="2" type="ORF">SAMN03080606_01776</name>
</gene>
<keyword evidence="1" id="KW-0175">Coiled coil</keyword>
<dbReference type="EMBL" id="FMUS01000010">
    <property type="protein sequence ID" value="SCY54965.1"/>
    <property type="molecule type" value="Genomic_DNA"/>
</dbReference>
<accession>A0A1G5GTP8</accession>
<evidence type="ECO:0000313" key="3">
    <source>
        <dbReference type="Proteomes" id="UP000198636"/>
    </source>
</evidence>
<sequence length="274" mass="32169">MKKLLVIVVIIMMLVIPGCRKTNYSNNQSVVSSSEYQFMQDKMKILEEENKTLKSELESLKNLCSSSTEKAINSQNKKEVTQLEYDTLELKLKLLIEENENLKKELKKYMGPSNYNPNRDFDPRKVKIGDDIGGFRVTQVYIDDYDMEKVFFDGYFVMKGKLITNFLGESRYGIRFHKEDIIRNIPIPTTWELDKRYGDYSMFFRLLSDEVVAQAIGKEVEENIWKNAQHGVEVKYNIIALFNEFEYWTQPNTDVTSSLKLVKLIYIEEEIDHN</sequence>
<dbReference type="RefSeq" id="WP_091542451.1">
    <property type="nucleotide sequence ID" value="NZ_FMUS01000010.1"/>
</dbReference>
<dbReference type="OrthoDB" id="2107096at2"/>
<name>A0A1G5GTP8_9FIRM</name>